<gene>
    <name evidence="2" type="ORF">IQ260_29635</name>
</gene>
<proteinExistence type="predicted"/>
<keyword evidence="1" id="KW-0472">Membrane</keyword>
<evidence type="ECO:0000313" key="2">
    <source>
        <dbReference type="EMBL" id="MBE9070804.1"/>
    </source>
</evidence>
<name>A0A929A0A3_LEPEC</name>
<dbReference type="PANTHER" id="PTHR36383:SF1">
    <property type="entry name" value="PROTEIN, PUTATIVE-RELATED"/>
    <property type="match status" value="1"/>
</dbReference>
<comment type="caution">
    <text evidence="2">The sequence shown here is derived from an EMBL/GenBank/DDBJ whole genome shotgun (WGS) entry which is preliminary data.</text>
</comment>
<evidence type="ECO:0000256" key="1">
    <source>
        <dbReference type="SAM" id="Phobius"/>
    </source>
</evidence>
<accession>A0A929A0A3</accession>
<reference evidence="2" key="1">
    <citation type="submission" date="2020-10" db="EMBL/GenBank/DDBJ databases">
        <authorList>
            <person name="Castelo-Branco R."/>
            <person name="Eusebio N."/>
            <person name="Adriana R."/>
            <person name="Vieira A."/>
            <person name="Brugerolle De Fraissinette N."/>
            <person name="Rezende De Castro R."/>
            <person name="Schneider M.P."/>
            <person name="Vasconcelos V."/>
            <person name="Leao P.N."/>
        </authorList>
    </citation>
    <scope>NUCLEOTIDE SEQUENCE</scope>
    <source>
        <strain evidence="2">LEGE 11479</strain>
    </source>
</reference>
<protein>
    <submittedName>
        <fullName evidence="2">Uncharacterized protein</fullName>
    </submittedName>
</protein>
<evidence type="ECO:0000313" key="3">
    <source>
        <dbReference type="Proteomes" id="UP000615026"/>
    </source>
</evidence>
<keyword evidence="3" id="KW-1185">Reference proteome</keyword>
<organism evidence="2 3">
    <name type="scientific">Leptolyngbya cf. ectocarpi LEGE 11479</name>
    <dbReference type="NCBI Taxonomy" id="1828722"/>
    <lineage>
        <taxon>Bacteria</taxon>
        <taxon>Bacillati</taxon>
        <taxon>Cyanobacteriota</taxon>
        <taxon>Cyanophyceae</taxon>
        <taxon>Leptolyngbyales</taxon>
        <taxon>Leptolyngbyaceae</taxon>
        <taxon>Leptolyngbya group</taxon>
        <taxon>Leptolyngbya</taxon>
    </lineage>
</organism>
<sequence>MDLERIESVKSGGIAALAGASVSAVGLVLDAELHDILGATIPTNGTLGIVPIAMGTVCAFLFGVTYRYIVRQDKNPHLRSGAVGAFALTRGLSQLESSNWSALSLDISTVFPFIWPIVKSFGLFLVIRIVLDYALGQRWIQDFRAGPYPD</sequence>
<dbReference type="Proteomes" id="UP000615026">
    <property type="component" value="Unassembled WGS sequence"/>
</dbReference>
<feature type="transmembrane region" description="Helical" evidence="1">
    <location>
        <begin position="12"/>
        <end position="29"/>
    </location>
</feature>
<dbReference type="RefSeq" id="WP_193996641.1">
    <property type="nucleotide sequence ID" value="NZ_JADEXP010000541.1"/>
</dbReference>
<feature type="transmembrane region" description="Helical" evidence="1">
    <location>
        <begin position="113"/>
        <end position="131"/>
    </location>
</feature>
<dbReference type="EMBL" id="JADEXP010000541">
    <property type="protein sequence ID" value="MBE9070804.1"/>
    <property type="molecule type" value="Genomic_DNA"/>
</dbReference>
<dbReference type="PANTHER" id="PTHR36383">
    <property type="entry name" value="OS09G0529350 PROTEIN"/>
    <property type="match status" value="1"/>
</dbReference>
<keyword evidence="1" id="KW-1133">Transmembrane helix</keyword>
<dbReference type="AlphaFoldDB" id="A0A929A0A3"/>
<feature type="transmembrane region" description="Helical" evidence="1">
    <location>
        <begin position="49"/>
        <end position="69"/>
    </location>
</feature>
<keyword evidence="1" id="KW-0812">Transmembrane</keyword>